<name>A0A8X6XSC5_9ARAC</name>
<dbReference type="InterPro" id="IPR045243">
    <property type="entry name" value="Rna14-like"/>
</dbReference>
<keyword evidence="2" id="KW-0677">Repeat</keyword>
<dbReference type="PANTHER" id="PTHR19980:SF0">
    <property type="entry name" value="CLEAVAGE STIMULATION FACTOR SUBUNIT 3"/>
    <property type="match status" value="1"/>
</dbReference>
<sequence length="95" mass="11466">MSLFEDQSHLGFINDRIKKAEKRLEQNSYDVEAWSIIVRDAQNKKIEDARPYYEKVVAQFPSAGRYWKLFIEHEVFNLIYFMLIYLRKISLTFVL</sequence>
<comment type="caution">
    <text evidence="5">The sequence shown here is derived from an EMBL/GenBank/DDBJ whole genome shotgun (WGS) entry which is preliminary data.</text>
</comment>
<reference evidence="5" key="1">
    <citation type="submission" date="2020-08" db="EMBL/GenBank/DDBJ databases">
        <title>Multicomponent nature underlies the extraordinary mechanical properties of spider dragline silk.</title>
        <authorList>
            <person name="Kono N."/>
            <person name="Nakamura H."/>
            <person name="Mori M."/>
            <person name="Yoshida Y."/>
            <person name="Ohtoshi R."/>
            <person name="Malay A.D."/>
            <person name="Moran D.A.P."/>
            <person name="Tomita M."/>
            <person name="Numata K."/>
            <person name="Arakawa K."/>
        </authorList>
    </citation>
    <scope>NUCLEOTIDE SEQUENCE</scope>
</reference>
<accession>A0A8X6XSC5</accession>
<evidence type="ECO:0000256" key="1">
    <source>
        <dbReference type="ARBA" id="ARBA00004123"/>
    </source>
</evidence>
<dbReference type="SUPFAM" id="SSF48452">
    <property type="entry name" value="TPR-like"/>
    <property type="match status" value="1"/>
</dbReference>
<gene>
    <name evidence="5" type="primary">CSTF3</name>
    <name evidence="5" type="ORF">TNIN_377941</name>
</gene>
<dbReference type="Proteomes" id="UP000886998">
    <property type="component" value="Unassembled WGS sequence"/>
</dbReference>
<keyword evidence="6" id="KW-1185">Reference proteome</keyword>
<dbReference type="Pfam" id="PF05843">
    <property type="entry name" value="Suf"/>
    <property type="match status" value="1"/>
</dbReference>
<evidence type="ECO:0000313" key="5">
    <source>
        <dbReference type="EMBL" id="GFY58629.1"/>
    </source>
</evidence>
<feature type="domain" description="Suppressor of forked" evidence="4">
    <location>
        <begin position="15"/>
        <end position="75"/>
    </location>
</feature>
<evidence type="ECO:0000259" key="4">
    <source>
        <dbReference type="Pfam" id="PF05843"/>
    </source>
</evidence>
<keyword evidence="3" id="KW-0539">Nucleus</keyword>
<proteinExistence type="predicted"/>
<dbReference type="Gene3D" id="1.25.40.1040">
    <property type="match status" value="1"/>
</dbReference>
<dbReference type="OrthoDB" id="6419252at2759"/>
<protein>
    <submittedName>
        <fullName evidence="5">Cleavage stimulation factor subunit 3</fullName>
    </submittedName>
</protein>
<organism evidence="5 6">
    <name type="scientific">Trichonephila inaurata madagascariensis</name>
    <dbReference type="NCBI Taxonomy" id="2747483"/>
    <lineage>
        <taxon>Eukaryota</taxon>
        <taxon>Metazoa</taxon>
        <taxon>Ecdysozoa</taxon>
        <taxon>Arthropoda</taxon>
        <taxon>Chelicerata</taxon>
        <taxon>Arachnida</taxon>
        <taxon>Araneae</taxon>
        <taxon>Araneomorphae</taxon>
        <taxon>Entelegynae</taxon>
        <taxon>Araneoidea</taxon>
        <taxon>Nephilidae</taxon>
        <taxon>Trichonephila</taxon>
        <taxon>Trichonephila inaurata</taxon>
    </lineage>
</organism>
<dbReference type="GO" id="GO:0031124">
    <property type="term" value="P:mRNA 3'-end processing"/>
    <property type="evidence" value="ECO:0007669"/>
    <property type="project" value="InterPro"/>
</dbReference>
<dbReference type="EMBL" id="BMAV01012183">
    <property type="protein sequence ID" value="GFY58629.1"/>
    <property type="molecule type" value="Genomic_DNA"/>
</dbReference>
<dbReference type="AlphaFoldDB" id="A0A8X6XSC5"/>
<evidence type="ECO:0000256" key="3">
    <source>
        <dbReference type="ARBA" id="ARBA00023242"/>
    </source>
</evidence>
<dbReference type="GO" id="GO:0003729">
    <property type="term" value="F:mRNA binding"/>
    <property type="evidence" value="ECO:0007669"/>
    <property type="project" value="TreeGrafter"/>
</dbReference>
<evidence type="ECO:0000256" key="2">
    <source>
        <dbReference type="ARBA" id="ARBA00022737"/>
    </source>
</evidence>
<dbReference type="PANTHER" id="PTHR19980">
    <property type="entry name" value="RNA CLEAVAGE STIMULATION FACTOR"/>
    <property type="match status" value="1"/>
</dbReference>
<dbReference type="GO" id="GO:0005634">
    <property type="term" value="C:nucleus"/>
    <property type="evidence" value="ECO:0007669"/>
    <property type="project" value="UniProtKB-SubCell"/>
</dbReference>
<dbReference type="InterPro" id="IPR011990">
    <property type="entry name" value="TPR-like_helical_dom_sf"/>
</dbReference>
<comment type="subcellular location">
    <subcellularLocation>
        <location evidence="1">Nucleus</location>
    </subcellularLocation>
</comment>
<evidence type="ECO:0000313" key="6">
    <source>
        <dbReference type="Proteomes" id="UP000886998"/>
    </source>
</evidence>
<dbReference type="InterPro" id="IPR008847">
    <property type="entry name" value="Suf"/>
</dbReference>